<organism evidence="1 2">
    <name type="scientific">Pseudomassariella vexata</name>
    <dbReference type="NCBI Taxonomy" id="1141098"/>
    <lineage>
        <taxon>Eukaryota</taxon>
        <taxon>Fungi</taxon>
        <taxon>Dikarya</taxon>
        <taxon>Ascomycota</taxon>
        <taxon>Pezizomycotina</taxon>
        <taxon>Sordariomycetes</taxon>
        <taxon>Xylariomycetidae</taxon>
        <taxon>Amphisphaeriales</taxon>
        <taxon>Pseudomassariaceae</taxon>
        <taxon>Pseudomassariella</taxon>
    </lineage>
</organism>
<comment type="caution">
    <text evidence="1">The sequence shown here is derived from an EMBL/GenBank/DDBJ whole genome shotgun (WGS) entry which is preliminary data.</text>
</comment>
<gene>
    <name evidence="1" type="ORF">BCR38DRAFT_448968</name>
</gene>
<dbReference type="GeneID" id="63777468"/>
<dbReference type="AlphaFoldDB" id="A0A1Y2DGR7"/>
<accession>A0A1Y2DGR7</accession>
<sequence>MKLETSAAIGAAWTFCVLCRLTISDLENPALLFGKLNSMSYAFVSKSDRYGQVSDRLTSDSQA</sequence>
<evidence type="ECO:0000313" key="1">
    <source>
        <dbReference type="EMBL" id="ORY57895.1"/>
    </source>
</evidence>
<proteinExistence type="predicted"/>
<name>A0A1Y2DGR7_9PEZI</name>
<protein>
    <submittedName>
        <fullName evidence="1">Uncharacterized protein</fullName>
    </submittedName>
</protein>
<dbReference type="Proteomes" id="UP000193689">
    <property type="component" value="Unassembled WGS sequence"/>
</dbReference>
<dbReference type="RefSeq" id="XP_040711024.1">
    <property type="nucleotide sequence ID" value="XM_040861256.1"/>
</dbReference>
<evidence type="ECO:0000313" key="2">
    <source>
        <dbReference type="Proteomes" id="UP000193689"/>
    </source>
</evidence>
<dbReference type="InParanoid" id="A0A1Y2DGR7"/>
<reference evidence="1 2" key="1">
    <citation type="submission" date="2016-07" db="EMBL/GenBank/DDBJ databases">
        <title>Pervasive Adenine N6-methylation of Active Genes in Fungi.</title>
        <authorList>
            <consortium name="DOE Joint Genome Institute"/>
            <person name="Mondo S.J."/>
            <person name="Dannebaum R.O."/>
            <person name="Kuo R.C."/>
            <person name="Labutti K."/>
            <person name="Haridas S."/>
            <person name="Kuo A."/>
            <person name="Salamov A."/>
            <person name="Ahrendt S.R."/>
            <person name="Lipzen A."/>
            <person name="Sullivan W."/>
            <person name="Andreopoulos W.B."/>
            <person name="Clum A."/>
            <person name="Lindquist E."/>
            <person name="Daum C."/>
            <person name="Ramamoorthy G.K."/>
            <person name="Gryganskyi A."/>
            <person name="Culley D."/>
            <person name="Magnuson J.K."/>
            <person name="James T.Y."/>
            <person name="O'Malley M.A."/>
            <person name="Stajich J.E."/>
            <person name="Spatafora J.W."/>
            <person name="Visel A."/>
            <person name="Grigoriev I.V."/>
        </authorList>
    </citation>
    <scope>NUCLEOTIDE SEQUENCE [LARGE SCALE GENOMIC DNA]</scope>
    <source>
        <strain evidence="1 2">CBS 129021</strain>
    </source>
</reference>
<keyword evidence="2" id="KW-1185">Reference proteome</keyword>
<dbReference type="EMBL" id="MCFJ01000018">
    <property type="protein sequence ID" value="ORY57895.1"/>
    <property type="molecule type" value="Genomic_DNA"/>
</dbReference>